<accession>A0A058ZI84</accession>
<reference evidence="2 3" key="1">
    <citation type="submission" date="2013-04" db="EMBL/GenBank/DDBJ databases">
        <title>Shimia sp. 22II-S11-Z10 Genome Sequencing.</title>
        <authorList>
            <person name="Lai Q."/>
            <person name="Li G."/>
            <person name="Shao Z."/>
        </authorList>
    </citation>
    <scope>NUCLEOTIDE SEQUENCE [LARGE SCALE GENOMIC DNA]</scope>
    <source>
        <strain evidence="3">22II-S11-Z10</strain>
    </source>
</reference>
<protein>
    <submittedName>
        <fullName evidence="2">Uncharacterized protein</fullName>
    </submittedName>
</protein>
<evidence type="ECO:0000313" key="2">
    <source>
        <dbReference type="EMBL" id="KCV80945.1"/>
    </source>
</evidence>
<comment type="caution">
    <text evidence="2">The sequence shown here is derived from an EMBL/GenBank/DDBJ whole genome shotgun (WGS) entry which is preliminary data.</text>
</comment>
<gene>
    <name evidence="2" type="ORF">ATO10_14879</name>
</gene>
<feature type="transmembrane region" description="Helical" evidence="1">
    <location>
        <begin position="67"/>
        <end position="85"/>
    </location>
</feature>
<dbReference type="Proteomes" id="UP000024836">
    <property type="component" value="Unassembled WGS sequence"/>
</dbReference>
<evidence type="ECO:0000313" key="3">
    <source>
        <dbReference type="Proteomes" id="UP000024836"/>
    </source>
</evidence>
<keyword evidence="1" id="KW-1133">Transmembrane helix</keyword>
<feature type="transmembrane region" description="Helical" evidence="1">
    <location>
        <begin position="92"/>
        <end position="115"/>
    </location>
</feature>
<sequence length="158" mass="18095">MTRFTLLSIGVVLGLGWMVLMLVYFSFLPGWRSLGFLMTVGQVERGLASWSPADIAYHLRGTWTIDLIFPTLYGVVLSFVVHRYWQGGRRALLLALVWLSVVADYTDNYFALQLLAGGEGIWPLIIANWIKFIAITWPMDVGLIKWFEEVRLRRKQAV</sequence>
<dbReference type="AlphaFoldDB" id="A0A058ZI84"/>
<keyword evidence="1" id="KW-0472">Membrane</keyword>
<evidence type="ECO:0000256" key="1">
    <source>
        <dbReference type="SAM" id="Phobius"/>
    </source>
</evidence>
<feature type="transmembrane region" description="Helical" evidence="1">
    <location>
        <begin position="7"/>
        <end position="27"/>
    </location>
</feature>
<keyword evidence="1" id="KW-0812">Transmembrane</keyword>
<keyword evidence="3" id="KW-1185">Reference proteome</keyword>
<proteinExistence type="predicted"/>
<name>A0A058ZI84_9RHOB</name>
<dbReference type="STRING" id="1461693.ATO10_14879"/>
<dbReference type="EMBL" id="AQQY01000013">
    <property type="protein sequence ID" value="KCV80945.1"/>
    <property type="molecule type" value="Genomic_DNA"/>
</dbReference>
<organism evidence="2 3">
    <name type="scientific">Actibacterium atlanticum</name>
    <dbReference type="NCBI Taxonomy" id="1461693"/>
    <lineage>
        <taxon>Bacteria</taxon>
        <taxon>Pseudomonadati</taxon>
        <taxon>Pseudomonadota</taxon>
        <taxon>Alphaproteobacteria</taxon>
        <taxon>Rhodobacterales</taxon>
        <taxon>Roseobacteraceae</taxon>
        <taxon>Actibacterium</taxon>
    </lineage>
</organism>
<dbReference type="RefSeq" id="WP_035253109.1">
    <property type="nucleotide sequence ID" value="NZ_AQQY01000013.1"/>
</dbReference>
<dbReference type="OrthoDB" id="9855685at2"/>
<feature type="transmembrane region" description="Helical" evidence="1">
    <location>
        <begin position="121"/>
        <end position="144"/>
    </location>
</feature>